<dbReference type="EMBL" id="QAOQ01000003">
    <property type="protein sequence ID" value="PTQ97992.1"/>
    <property type="molecule type" value="Genomic_DNA"/>
</dbReference>
<evidence type="ECO:0000259" key="10">
    <source>
        <dbReference type="Pfam" id="PF02884"/>
    </source>
</evidence>
<evidence type="ECO:0000256" key="5">
    <source>
        <dbReference type="ARBA" id="ARBA00022837"/>
    </source>
</evidence>
<dbReference type="GO" id="GO:0016837">
    <property type="term" value="F:carbon-oxygen lyase activity, acting on polysaccharides"/>
    <property type="evidence" value="ECO:0007669"/>
    <property type="project" value="UniProtKB-ARBA"/>
</dbReference>
<evidence type="ECO:0000256" key="4">
    <source>
        <dbReference type="ARBA" id="ARBA00022729"/>
    </source>
</evidence>
<dbReference type="Gene3D" id="2.60.220.10">
    <property type="entry name" value="Polysaccharide lyase family 8-like, C-terminal"/>
    <property type="match status" value="1"/>
</dbReference>
<evidence type="ECO:0000259" key="9">
    <source>
        <dbReference type="Pfam" id="PF02278"/>
    </source>
</evidence>
<dbReference type="GO" id="GO:0005576">
    <property type="term" value="C:extracellular region"/>
    <property type="evidence" value="ECO:0007669"/>
    <property type="project" value="InterPro"/>
</dbReference>
<dbReference type="Proteomes" id="UP000244168">
    <property type="component" value="Unassembled WGS sequence"/>
</dbReference>
<dbReference type="InterPro" id="IPR012970">
    <property type="entry name" value="Lyase_8_alpha_N"/>
</dbReference>
<feature type="active site" evidence="7">
    <location>
        <position position="226"/>
    </location>
</feature>
<feature type="chain" id="PRO_5015452321" evidence="8">
    <location>
        <begin position="20"/>
        <end position="681"/>
    </location>
</feature>
<dbReference type="GO" id="GO:0005975">
    <property type="term" value="P:carbohydrate metabolic process"/>
    <property type="evidence" value="ECO:0007669"/>
    <property type="project" value="InterPro"/>
</dbReference>
<evidence type="ECO:0000256" key="1">
    <source>
        <dbReference type="ARBA" id="ARBA00001913"/>
    </source>
</evidence>
<keyword evidence="5" id="KW-0106">Calcium</keyword>
<keyword evidence="6 12" id="KW-0456">Lyase</keyword>
<proteinExistence type="inferred from homology"/>
<dbReference type="Pfam" id="PF02884">
    <property type="entry name" value="Lyase_8_C"/>
    <property type="match status" value="1"/>
</dbReference>
<dbReference type="OrthoDB" id="6394136at2"/>
<evidence type="ECO:0000256" key="6">
    <source>
        <dbReference type="ARBA" id="ARBA00023239"/>
    </source>
</evidence>
<evidence type="ECO:0000256" key="2">
    <source>
        <dbReference type="ARBA" id="ARBA00006699"/>
    </source>
</evidence>
<feature type="signal peptide" evidence="8">
    <location>
        <begin position="1"/>
        <end position="19"/>
    </location>
</feature>
<dbReference type="SUPFAM" id="SSF48230">
    <property type="entry name" value="Chondroitin AC/alginate lyase"/>
    <property type="match status" value="1"/>
</dbReference>
<evidence type="ECO:0000259" key="11">
    <source>
        <dbReference type="Pfam" id="PF08124"/>
    </source>
</evidence>
<dbReference type="InterPro" id="IPR003159">
    <property type="entry name" value="Lyase_8_central_dom"/>
</dbReference>
<feature type="active site" evidence="7">
    <location>
        <position position="235"/>
    </location>
</feature>
<dbReference type="Pfam" id="PF08124">
    <property type="entry name" value="Lyase_8_N"/>
    <property type="match status" value="1"/>
</dbReference>
<gene>
    <name evidence="12" type="ORF">C8P68_103151</name>
</gene>
<dbReference type="SUPFAM" id="SSF74650">
    <property type="entry name" value="Galactose mutarotase-like"/>
    <property type="match status" value="1"/>
</dbReference>
<feature type="active site" evidence="7">
    <location>
        <position position="289"/>
    </location>
</feature>
<dbReference type="RefSeq" id="WP_107828184.1">
    <property type="nucleotide sequence ID" value="NZ_CP160205.1"/>
</dbReference>
<comment type="similarity">
    <text evidence="2">Belongs to the polysaccharide lyase 8 family.</text>
</comment>
<evidence type="ECO:0000313" key="12">
    <source>
        <dbReference type="EMBL" id="PTQ97992.1"/>
    </source>
</evidence>
<dbReference type="InterPro" id="IPR008929">
    <property type="entry name" value="Chondroitin_lyas"/>
</dbReference>
<accession>A0A2T5JAU0</accession>
<keyword evidence="4 8" id="KW-0732">Signal</keyword>
<sequence>MKSKLLVLLCCLLCLKAAAQNNDLSAIRNQCRNLLLSDTAYANERSFQFPEDVIYTTNAEGYYRSLTPEGTWKDLEYNRPDIPARWPPIWHLYRVILLCKAYHKNADSRYLTAIHQALNYYIRNDFKCNNWWQNEINVPFAFCSIMLMLDRNATQEELAFAERLIPRAQQKNPVGQNKIWQHDIEARFALLHNDQAAFQKALQNLQSVITVSTGEGVQPDYSYQQHGPMLQFGNYGLHFVNSTLFWIKLTAGSAFAFSPEKQQIVLDYCKNGLRWTVFRGNMDITAVGRQIRPDFTRKRGEVMRDAFSLIPGILPAYNPCDFLIDGIGTTPACTFGGNKGFWRSDYMIQLQHDQYMMSVKTNGQFVKPVESINGENLKGTLLNDGVALIQRDGYEYTNLEAAWRWEMLPGTTTDTTWNVLDPKFHATSNQSGFVGQASNGTSGVSAMYYNRAGLTAYKSYFFIDDMMVAMGAGINSADRKHIITTINQRTYNSSTGKQLKGQGWFWHDNIGYFFPVQEAELKFRVDYRQGDWGGIDVASAGKKLIDSVGTWYISQAHSDKYVYMVKPNIGVVATHKMATHNPIKVLANSNQVQAVQGGNTIMAVFYRPGTLYITESQRLQTSQPCVFIYSRNGKSTSLSVSDPTRKLTSVVISINGNPIPVSLPQGELAGSTVPVDVTARN</sequence>
<dbReference type="InterPro" id="IPR038970">
    <property type="entry name" value="Lyase_8"/>
</dbReference>
<evidence type="ECO:0000256" key="3">
    <source>
        <dbReference type="ARBA" id="ARBA00011245"/>
    </source>
</evidence>
<dbReference type="InterPro" id="IPR004103">
    <property type="entry name" value="Lyase_8_C"/>
</dbReference>
<feature type="domain" description="Polysaccharide lyase 8 N-terminal alpha-helical" evidence="11">
    <location>
        <begin position="59"/>
        <end position="291"/>
    </location>
</feature>
<name>A0A2T5JAU0_9SPHI</name>
<evidence type="ECO:0000256" key="7">
    <source>
        <dbReference type="PIRSR" id="PIRSR638970-1"/>
    </source>
</evidence>
<evidence type="ECO:0000313" key="13">
    <source>
        <dbReference type="Proteomes" id="UP000244168"/>
    </source>
</evidence>
<dbReference type="Pfam" id="PF02278">
    <property type="entry name" value="Lyase_8"/>
    <property type="match status" value="1"/>
</dbReference>
<dbReference type="Gene3D" id="2.70.98.10">
    <property type="match status" value="1"/>
</dbReference>
<dbReference type="InterPro" id="IPR011071">
    <property type="entry name" value="Lyase_8-like_C"/>
</dbReference>
<dbReference type="Gene3D" id="1.50.10.100">
    <property type="entry name" value="Chondroitin AC/alginate lyase"/>
    <property type="match status" value="1"/>
</dbReference>
<feature type="domain" description="Polysaccharide lyase family 8 C-terminal" evidence="10">
    <location>
        <begin position="584"/>
        <end position="650"/>
    </location>
</feature>
<comment type="subunit">
    <text evidence="3">Monomer.</text>
</comment>
<comment type="cofactor">
    <cofactor evidence="1">
        <name>Ca(2+)</name>
        <dbReference type="ChEBI" id="CHEBI:29108"/>
    </cofactor>
</comment>
<protein>
    <submittedName>
        <fullName evidence="12">Chondroitin AC lyase</fullName>
    </submittedName>
</protein>
<organism evidence="12 13">
    <name type="scientific">Mucilaginibacter yixingensis</name>
    <dbReference type="NCBI Taxonomy" id="1295612"/>
    <lineage>
        <taxon>Bacteria</taxon>
        <taxon>Pseudomonadati</taxon>
        <taxon>Bacteroidota</taxon>
        <taxon>Sphingobacteriia</taxon>
        <taxon>Sphingobacteriales</taxon>
        <taxon>Sphingobacteriaceae</taxon>
        <taxon>Mucilaginibacter</taxon>
    </lineage>
</organism>
<dbReference type="PANTHER" id="PTHR38481:SF1">
    <property type="entry name" value="HYALURONATE LYASE"/>
    <property type="match status" value="1"/>
</dbReference>
<dbReference type="InterPro" id="IPR014718">
    <property type="entry name" value="GH-type_carb-bd"/>
</dbReference>
<dbReference type="GO" id="GO:0030246">
    <property type="term" value="F:carbohydrate binding"/>
    <property type="evidence" value="ECO:0007669"/>
    <property type="project" value="InterPro"/>
</dbReference>
<dbReference type="PANTHER" id="PTHR38481">
    <property type="entry name" value="HYALURONATE LYASE"/>
    <property type="match status" value="1"/>
</dbReference>
<dbReference type="AlphaFoldDB" id="A0A2T5JAU0"/>
<feature type="domain" description="Polysaccharide lyase family 8 central" evidence="9">
    <location>
        <begin position="338"/>
        <end position="569"/>
    </location>
</feature>
<evidence type="ECO:0000256" key="8">
    <source>
        <dbReference type="SAM" id="SignalP"/>
    </source>
</evidence>
<dbReference type="InterPro" id="IPR011013">
    <property type="entry name" value="Gal_mutarotase_sf_dom"/>
</dbReference>
<comment type="caution">
    <text evidence="12">The sequence shown here is derived from an EMBL/GenBank/DDBJ whole genome shotgun (WGS) entry which is preliminary data.</text>
</comment>
<keyword evidence="13" id="KW-1185">Reference proteome</keyword>
<dbReference type="SUPFAM" id="SSF49863">
    <property type="entry name" value="Hyaluronate lyase-like, C-terminal domain"/>
    <property type="match status" value="1"/>
</dbReference>
<reference evidence="12 13" key="1">
    <citation type="submission" date="2018-04" db="EMBL/GenBank/DDBJ databases">
        <title>Genomic Encyclopedia of Archaeal and Bacterial Type Strains, Phase II (KMG-II): from individual species to whole genera.</title>
        <authorList>
            <person name="Goeker M."/>
        </authorList>
    </citation>
    <scope>NUCLEOTIDE SEQUENCE [LARGE SCALE GENOMIC DNA]</scope>
    <source>
        <strain evidence="12 13">DSM 26809</strain>
    </source>
</reference>